<feature type="compositionally biased region" description="Basic and acidic residues" evidence="1">
    <location>
        <begin position="176"/>
        <end position="189"/>
    </location>
</feature>
<feature type="compositionally biased region" description="Basic and acidic residues" evidence="1">
    <location>
        <begin position="2488"/>
        <end position="2497"/>
    </location>
</feature>
<feature type="compositionally biased region" description="Gly residues" evidence="1">
    <location>
        <begin position="197"/>
        <end position="232"/>
    </location>
</feature>
<feature type="compositionally biased region" description="Basic and acidic residues" evidence="1">
    <location>
        <begin position="882"/>
        <end position="892"/>
    </location>
</feature>
<feature type="compositionally biased region" description="Basic and acidic residues" evidence="1">
    <location>
        <begin position="680"/>
        <end position="692"/>
    </location>
</feature>
<feature type="compositionally biased region" description="Low complexity" evidence="1">
    <location>
        <begin position="2276"/>
        <end position="2287"/>
    </location>
</feature>
<feature type="domain" description="Protein UNC80 C-terminal" evidence="3">
    <location>
        <begin position="1160"/>
        <end position="2234"/>
    </location>
</feature>
<feature type="compositionally biased region" description="Basic and acidic residues" evidence="1">
    <location>
        <begin position="237"/>
        <end position="250"/>
    </location>
</feature>
<feature type="domain" description="Protein UNC80 central region" evidence="2">
    <location>
        <begin position="434"/>
        <end position="1116"/>
    </location>
</feature>
<protein>
    <submittedName>
        <fullName evidence="4">Protein unc-80 isoform X1</fullName>
    </submittedName>
</protein>
<feature type="non-terminal residue" evidence="4">
    <location>
        <position position="1"/>
    </location>
</feature>
<name>A0A8J4UK95_CLAMG</name>
<dbReference type="EMBL" id="QNUK01000082">
    <property type="protein sequence ID" value="KAF5902949.1"/>
    <property type="molecule type" value="Genomic_DNA"/>
</dbReference>
<feature type="region of interest" description="Disordered" evidence="1">
    <location>
        <begin position="723"/>
        <end position="789"/>
    </location>
</feature>
<evidence type="ECO:0000259" key="2">
    <source>
        <dbReference type="Pfam" id="PF19424"/>
    </source>
</evidence>
<feature type="compositionally biased region" description="Basic and acidic residues" evidence="1">
    <location>
        <begin position="27"/>
        <end position="39"/>
    </location>
</feature>
<gene>
    <name evidence="4" type="ORF">DAT39_007316</name>
</gene>
<dbReference type="OrthoDB" id="5584001at2759"/>
<dbReference type="PANTHER" id="PTHR31781:SF1">
    <property type="entry name" value="PROTEIN UNC-80 HOMOLOG"/>
    <property type="match status" value="1"/>
</dbReference>
<feature type="region of interest" description="Disordered" evidence="1">
    <location>
        <begin position="873"/>
        <end position="892"/>
    </location>
</feature>
<feature type="compositionally biased region" description="Polar residues" evidence="1">
    <location>
        <begin position="2471"/>
        <end position="2487"/>
    </location>
</feature>
<reference evidence="4" key="1">
    <citation type="submission" date="2020-07" db="EMBL/GenBank/DDBJ databases">
        <title>Clarias magur genome sequencing, assembly and annotation.</title>
        <authorList>
            <person name="Kushwaha B."/>
            <person name="Kumar R."/>
            <person name="Das P."/>
            <person name="Joshi C.G."/>
            <person name="Kumar D."/>
            <person name="Nagpure N.S."/>
            <person name="Pandey M."/>
            <person name="Agarwal S."/>
            <person name="Srivastava S."/>
            <person name="Singh M."/>
            <person name="Sahoo L."/>
            <person name="Jayasankar P."/>
            <person name="Meher P.K."/>
            <person name="Koringa P.G."/>
            <person name="Iquebal M.A."/>
            <person name="Das S.P."/>
            <person name="Bit A."/>
            <person name="Patnaik S."/>
            <person name="Patel N."/>
            <person name="Shah T.M."/>
            <person name="Hinsu A."/>
            <person name="Jena J.K."/>
        </authorList>
    </citation>
    <scope>NUCLEOTIDE SEQUENCE</scope>
    <source>
        <strain evidence="4">CIFAMagur01</strain>
        <tissue evidence="4">Testis</tissue>
    </source>
</reference>
<feature type="region of interest" description="Disordered" evidence="1">
    <location>
        <begin position="671"/>
        <end position="700"/>
    </location>
</feature>
<comment type="caution">
    <text evidence="4">The sequence shown here is derived from an EMBL/GenBank/DDBJ whole genome shotgun (WGS) entry which is preliminary data.</text>
</comment>
<feature type="region of interest" description="Disordered" evidence="1">
    <location>
        <begin position="2369"/>
        <end position="2393"/>
    </location>
</feature>
<dbReference type="Proteomes" id="UP000727407">
    <property type="component" value="Unassembled WGS sequence"/>
</dbReference>
<feature type="region of interest" description="Disordered" evidence="1">
    <location>
        <begin position="1"/>
        <end position="39"/>
    </location>
</feature>
<feature type="region of interest" description="Disordered" evidence="1">
    <location>
        <begin position="2267"/>
        <end position="2307"/>
    </location>
</feature>
<dbReference type="InterPro" id="IPR046460">
    <property type="entry name" value="UNC80_C"/>
</dbReference>
<keyword evidence="5" id="KW-1185">Reference proteome</keyword>
<feature type="region of interest" description="Disordered" evidence="1">
    <location>
        <begin position="2408"/>
        <end position="2497"/>
    </location>
</feature>
<sequence length="2497" mass="278025">KLTRRGSTDTAGDVDSVGVKHSHSHHNLPDHSNSHSDNTIKEGVRSQISTITMATFNTTVASFNVGYTDFFTEHIKKLCNPNPIPEMPCEPLACSNLPRSLTDSCINYSCLEERDSIEGTNNFILKNGMLDLSAVLRAVYAVLTHDISSRICDVALNIIECLLQLGVVPSMAKKVSKPEDKVKDTDLSKEGTSQTVGGAGGGIAGGTGAVSSGGSGDGDGGGDGGGGGGESGSGSKNDIKNNKGNKEEDSLSTHRLALTMLIKIVKSLGCAYGCGEGHRGLSGDRLRMQAQNCLTSLYKLDKVQFRQTMKEYVNKDSLNNIVDFLHALLGFCMEPITDNKAGFGNNFATGGDKSLAQSMEAVVVGCMFKSLITRCASTTHELHSPENLVKFTSAVKLSEGSAAEYGREEEENFFKRLGCHGFPERLVSNHEAIKNKNIVNLGAIRQGMKRFQFLLNCCEPGTIPDASILAAALDLEAPVVARASLFLECARFVHRCNRGNWPEWMKGHHVNITKRGLSRGRSPVAGNKRNNKLQWNAAKYFYQWGDAIGTRLSELCHSDSESPANILGFIYDDESKRRARKEDEEEDFLDDSTVNPTKCSCPFALKMSACQLLLEITTFLRETFPCLPRPRTEPLVDLESCRLRLDPELGRHRYERKISFAGILDDEDGHDSLNSSSHTIKSDAGCDEKKSSQEPLAPTRKIRIGGSRLLQIKGARSFKVKKGGSLSSIRRAGSLKSTKMSRQDSESENDAESDRLLSQSRDTVTDIGSPWSASEPSIEPEGPGSTSGVDDYHRNMSWLHIMILLCNQQSFICTHVDYCHPRCYQRHSRSCTRLVRAIKLLYGETVDSLRENSSCSSFSSRAKKSKECSDKSCLRTPSMKRRPNDSNAEGKKDTGMLKYIRTQVMSLSPAPLSLLIKAAPILTEDMYGDIQPAAWELLLSVDEHMAAAAAAMFLLCAVKVPDAVTEMMMAEFQHSEASQRINSVLKFYTVWRFRYQVWPRMEEGAQQIFKIPPPSINFTLPSPILGMPCVPMFDPPWVPLNTGTVPDAISEDQSKSFSARAVSRSHQRAEHILKNMQQEDEKRRLGREASIITAIPIAQEACYEPTCSPPPEQEEEEDVVNLASRRLSVSPSCASSNSHRNYSFRRGSMWSVRSAVSAEDDENTTEHTPTHHMLQPPQAVFPACICAAVLPIVHLMEDGDIREDGVAVSAVAQQVLWNCLIEDPALVLRHFLEKLTVSNRQDELMYMLRKLLLNIGDLPAQTSHILFNYLVGLIMYFVRTPCEWGMDAISATLTFLWEVVGYVEGLFFKDLKQTMKKEQCEVKLLVTASMPGTKTLVVHGQNECDIPTQLPVHEDTQFEALLKECLEFFNIPEARSANYFLMDKRWNLIHYAKTYVRDIYPFRRSVSPQLNLVFMEPEKGQELIQKQVFSRKLEEVGRVLFLISLTQRMPAMHKQSHVSLLQEDLLRLPSFPRTAIDAEFTLFNEPLGKELFGMDTLHKVLWIKLLEEMFLGMPSEYPWGDEIMLFLNVFNGALLLHPEDSSLLRQYTATAINTAVHFNHLFSLSGYQWILPTMLQTYADYESNPLLRRGIEFCCRQFYILHRKPFILQLFASVAPLLEFTTCTSTGLSKGVSAQCLFDLLVSLEGETADHLDALELVKAEKPLRSLDFCYGNEDLAFSISESIKLCVTVVAYAPESYRSLQMLMVLEALVPCYLQKLKSNSQALESASVARDEIAAIAALATSLQALLYSVEALTRPMTAPQMSRCDQGHKGGTAANHTMSGGANTRDNLHLLEEGQGMPREELDERFAREEFRRPRESLLNICTEFYKHCGPRLKILQNVAGEPRVTALELLDIKSHMRLAEIAHSLLKLAPYDTLTMESRGLRRYINEMLPITDWSSEAVRPALILILKRLDRMFNKIHKMPTLRRQVEWEAASSLIEGICQTLHRQPIISFLPHLRSLINVCVNLVMGVVGPSSVADGLPLLHLSPYLSPPLPFSTAVVRLVAMQIQALKDDFPLSQVISPFTNQERREGMLLNLLIPFVLTVGSGSKDSPQIEQAEVFLLLQTVINILLPPRIISTSRSKNFVLDASPAHCSTPGDTGKDLRREGLAESTSQAAYLALKVVLVCFERQLGNQWYRLSLQVKEMALRKVGGLAFWDFIDFIVRTRIPIFVLLRPFIQCKLLTQPAESQEEITARHHIADQLERRFIPRSLCKSSLFAEFNNELKILKEAVHSGSAYQGKTSISTVGTSTSAYRLSLATMSRSNTGTGTVWEQDSQPSRQPSQDTLSRTDEEEEENDSISIPSVVSEHEAFLPSLITQRRFSSHATGSTSTQPETGLSTMLPSHSEPNVLDESQGLLEEGTLSRVASVQSEPGHHNLLLQPPLGRKRGLRQVRRPLLTIPRMQDECRGRQGARLSTTRRSIQPKTKAVDRVQSDQKRSVTFTKSQEASATPTASTALLGATGTRRSSHSSITNAPTDTQTTSIRAEQHTLAHPQ</sequence>
<dbReference type="GO" id="GO:0005261">
    <property type="term" value="F:monoatomic cation channel activity"/>
    <property type="evidence" value="ECO:0007669"/>
    <property type="project" value="TreeGrafter"/>
</dbReference>
<dbReference type="GO" id="GO:0055080">
    <property type="term" value="P:monoatomic cation homeostasis"/>
    <property type="evidence" value="ECO:0007669"/>
    <property type="project" value="TreeGrafter"/>
</dbReference>
<organism evidence="4 5">
    <name type="scientific">Clarias magur</name>
    <name type="common">Asian catfish</name>
    <name type="synonym">Macropteronotus magur</name>
    <dbReference type="NCBI Taxonomy" id="1594786"/>
    <lineage>
        <taxon>Eukaryota</taxon>
        <taxon>Metazoa</taxon>
        <taxon>Chordata</taxon>
        <taxon>Craniata</taxon>
        <taxon>Vertebrata</taxon>
        <taxon>Euteleostomi</taxon>
        <taxon>Actinopterygii</taxon>
        <taxon>Neopterygii</taxon>
        <taxon>Teleostei</taxon>
        <taxon>Ostariophysi</taxon>
        <taxon>Siluriformes</taxon>
        <taxon>Clariidae</taxon>
        <taxon>Clarias</taxon>
    </lineage>
</organism>
<feature type="compositionally biased region" description="Polar residues" evidence="1">
    <location>
        <begin position="2321"/>
        <end position="2349"/>
    </location>
</feature>
<evidence type="ECO:0000256" key="1">
    <source>
        <dbReference type="SAM" id="MobiDB-lite"/>
    </source>
</evidence>
<dbReference type="Pfam" id="PF19424">
    <property type="entry name" value="UNC80"/>
    <property type="match status" value="1"/>
</dbReference>
<evidence type="ECO:0000259" key="3">
    <source>
        <dbReference type="Pfam" id="PF20262"/>
    </source>
</evidence>
<feature type="region of interest" description="Disordered" evidence="1">
    <location>
        <begin position="1763"/>
        <end position="1784"/>
    </location>
</feature>
<feature type="compositionally biased region" description="Low complexity" evidence="1">
    <location>
        <begin position="2450"/>
        <end position="2466"/>
    </location>
</feature>
<accession>A0A8J4UK95</accession>
<feature type="region of interest" description="Disordered" evidence="1">
    <location>
        <begin position="2321"/>
        <end position="2351"/>
    </location>
</feature>
<evidence type="ECO:0000313" key="5">
    <source>
        <dbReference type="Proteomes" id="UP000727407"/>
    </source>
</evidence>
<dbReference type="InterPro" id="IPR045852">
    <property type="entry name" value="UNC80_central"/>
</dbReference>
<dbReference type="Pfam" id="PF20262">
    <property type="entry name" value="UNC80_C"/>
    <property type="match status" value="1"/>
</dbReference>
<feature type="non-terminal residue" evidence="4">
    <location>
        <position position="2497"/>
    </location>
</feature>
<feature type="region of interest" description="Disordered" evidence="1">
    <location>
        <begin position="174"/>
        <end position="250"/>
    </location>
</feature>
<evidence type="ECO:0000313" key="4">
    <source>
        <dbReference type="EMBL" id="KAF5902949.1"/>
    </source>
</evidence>
<proteinExistence type="predicted"/>
<feature type="compositionally biased region" description="Basic and acidic residues" evidence="1">
    <location>
        <begin position="2429"/>
        <end position="2440"/>
    </location>
</feature>
<dbReference type="GO" id="GO:0034703">
    <property type="term" value="C:cation channel complex"/>
    <property type="evidence" value="ECO:0007669"/>
    <property type="project" value="TreeGrafter"/>
</dbReference>
<dbReference type="PANTHER" id="PTHR31781">
    <property type="entry name" value="UNC80"/>
    <property type="match status" value="1"/>
</dbReference>
<feature type="compositionally biased region" description="Polar residues" evidence="1">
    <location>
        <begin position="2416"/>
        <end position="2426"/>
    </location>
</feature>
<dbReference type="GO" id="GO:0030424">
    <property type="term" value="C:axon"/>
    <property type="evidence" value="ECO:0007669"/>
    <property type="project" value="TreeGrafter"/>
</dbReference>